<evidence type="ECO:0000313" key="2">
    <source>
        <dbReference type="EMBL" id="MEV0706377.1"/>
    </source>
</evidence>
<keyword evidence="3" id="KW-1185">Reference proteome</keyword>
<protein>
    <submittedName>
        <fullName evidence="2">Uncharacterized protein</fullName>
    </submittedName>
</protein>
<feature type="compositionally biased region" description="Basic and acidic residues" evidence="1">
    <location>
        <begin position="32"/>
        <end position="55"/>
    </location>
</feature>
<name>A0ABV3FLT5_9NOCA</name>
<comment type="caution">
    <text evidence="2">The sequence shown here is derived from an EMBL/GenBank/DDBJ whole genome shotgun (WGS) entry which is preliminary data.</text>
</comment>
<accession>A0ABV3FLT5</accession>
<proteinExistence type="predicted"/>
<organism evidence="2 3">
    <name type="scientific">Nocardia aurea</name>
    <dbReference type="NCBI Taxonomy" id="2144174"/>
    <lineage>
        <taxon>Bacteria</taxon>
        <taxon>Bacillati</taxon>
        <taxon>Actinomycetota</taxon>
        <taxon>Actinomycetes</taxon>
        <taxon>Mycobacteriales</taxon>
        <taxon>Nocardiaceae</taxon>
        <taxon>Nocardia</taxon>
    </lineage>
</organism>
<reference evidence="2 3" key="1">
    <citation type="submission" date="2024-06" db="EMBL/GenBank/DDBJ databases">
        <title>The Natural Products Discovery Center: Release of the First 8490 Sequenced Strains for Exploring Actinobacteria Biosynthetic Diversity.</title>
        <authorList>
            <person name="Kalkreuter E."/>
            <person name="Kautsar S.A."/>
            <person name="Yang D."/>
            <person name="Bader C.D."/>
            <person name="Teijaro C.N."/>
            <person name="Fluegel L."/>
            <person name="Davis C.M."/>
            <person name="Simpson J.R."/>
            <person name="Lauterbach L."/>
            <person name="Steele A.D."/>
            <person name="Gui C."/>
            <person name="Meng S."/>
            <person name="Li G."/>
            <person name="Viehrig K."/>
            <person name="Ye F."/>
            <person name="Su P."/>
            <person name="Kiefer A.F."/>
            <person name="Nichols A."/>
            <person name="Cepeda A.J."/>
            <person name="Yan W."/>
            <person name="Fan B."/>
            <person name="Jiang Y."/>
            <person name="Adhikari A."/>
            <person name="Zheng C.-J."/>
            <person name="Schuster L."/>
            <person name="Cowan T.M."/>
            <person name="Smanski M.J."/>
            <person name="Chevrette M.G."/>
            <person name="De Carvalho L.P.S."/>
            <person name="Shen B."/>
        </authorList>
    </citation>
    <scope>NUCLEOTIDE SEQUENCE [LARGE SCALE GENOMIC DNA]</scope>
    <source>
        <strain evidence="2 3">NPDC050403</strain>
    </source>
</reference>
<dbReference type="RefSeq" id="WP_157978303.1">
    <property type="nucleotide sequence ID" value="NZ_JBEXKW010000060.1"/>
</dbReference>
<gene>
    <name evidence="2" type="ORF">AB0I48_02315</name>
</gene>
<dbReference type="Proteomes" id="UP001551695">
    <property type="component" value="Unassembled WGS sequence"/>
</dbReference>
<evidence type="ECO:0000313" key="3">
    <source>
        <dbReference type="Proteomes" id="UP001551695"/>
    </source>
</evidence>
<sequence>MHTLIVFAVIIAVLILVFAVVRYASKPPSDVNHWERTNPADRADYGYDHPRGVGR</sequence>
<evidence type="ECO:0000256" key="1">
    <source>
        <dbReference type="SAM" id="MobiDB-lite"/>
    </source>
</evidence>
<feature type="region of interest" description="Disordered" evidence="1">
    <location>
        <begin position="29"/>
        <end position="55"/>
    </location>
</feature>
<dbReference type="EMBL" id="JBFAKC010000001">
    <property type="protein sequence ID" value="MEV0706377.1"/>
    <property type="molecule type" value="Genomic_DNA"/>
</dbReference>